<proteinExistence type="predicted"/>
<dbReference type="Proteomes" id="UP001248581">
    <property type="component" value="Chromosome"/>
</dbReference>
<name>A0ABY9TIC6_9GAMM</name>
<dbReference type="SMART" id="SM00257">
    <property type="entry name" value="LysM"/>
    <property type="match status" value="1"/>
</dbReference>
<gene>
    <name evidence="3" type="ORF">RI845_00080</name>
</gene>
<feature type="signal peptide" evidence="1">
    <location>
        <begin position="1"/>
        <end position="20"/>
    </location>
</feature>
<dbReference type="EMBL" id="CP134146">
    <property type="protein sequence ID" value="WNC68564.1"/>
    <property type="molecule type" value="Genomic_DNA"/>
</dbReference>
<evidence type="ECO:0000256" key="1">
    <source>
        <dbReference type="SAM" id="SignalP"/>
    </source>
</evidence>
<keyword evidence="4" id="KW-1185">Reference proteome</keyword>
<dbReference type="CDD" id="cd00118">
    <property type="entry name" value="LysM"/>
    <property type="match status" value="1"/>
</dbReference>
<accession>A0ABY9TIC6</accession>
<sequence length="365" mass="41423">MYKKILITIFCLFTSLLVLADELQIKDDAPKTYVVKKGDTLWDISGIFLNEPWLWPKLWRMNPEINNPHLIYPGDELRLVYDEDGQPMLVKGKPELKWSPKGRKTLKDSNPITILPLEHLAPYLNYSTVLSQAEIDSSPYILGGDEKYKSNMEGARLYIKGELKAGQNYAIYHKGDEILDPETKEHLGYYAILVGTAKGIRSGSIENKEPSTAFLESSKREVRAGDVVIAVNEGQLLPSFYAMQTVKDKELQARMISSYNLAREFGKFEVVLINKGANHQLQMGEVYAINRQSPDVIETADGPVYEEDASFWYRLTRPNDSDKRISMPMENIGHLMVFKVMEKTSFAIVLSTTKAVRIEDYVSAP</sequence>
<dbReference type="PANTHER" id="PTHR34700:SF4">
    <property type="entry name" value="PHAGE-LIKE ELEMENT PBSX PROTEIN XKDP"/>
    <property type="match status" value="1"/>
</dbReference>
<protein>
    <submittedName>
        <fullName evidence="3">LysM domain-containing protein</fullName>
    </submittedName>
</protein>
<dbReference type="Gene3D" id="3.10.350.10">
    <property type="entry name" value="LysM domain"/>
    <property type="match status" value="1"/>
</dbReference>
<dbReference type="Pfam" id="PF01476">
    <property type="entry name" value="LysM"/>
    <property type="match status" value="1"/>
</dbReference>
<dbReference type="PROSITE" id="PS51782">
    <property type="entry name" value="LYSM"/>
    <property type="match status" value="1"/>
</dbReference>
<evidence type="ECO:0000259" key="2">
    <source>
        <dbReference type="PROSITE" id="PS51782"/>
    </source>
</evidence>
<keyword evidence="1" id="KW-0732">Signal</keyword>
<organism evidence="3 4">
    <name type="scientific">Thalassotalea nanhaiensis</name>
    <dbReference type="NCBI Taxonomy" id="3065648"/>
    <lineage>
        <taxon>Bacteria</taxon>
        <taxon>Pseudomonadati</taxon>
        <taxon>Pseudomonadota</taxon>
        <taxon>Gammaproteobacteria</taxon>
        <taxon>Alteromonadales</taxon>
        <taxon>Colwelliaceae</taxon>
        <taxon>Thalassotalea</taxon>
    </lineage>
</organism>
<dbReference type="PANTHER" id="PTHR34700">
    <property type="entry name" value="POTASSIUM BINDING PROTEIN KBP"/>
    <property type="match status" value="1"/>
</dbReference>
<evidence type="ECO:0000313" key="3">
    <source>
        <dbReference type="EMBL" id="WNC68564.1"/>
    </source>
</evidence>
<feature type="chain" id="PRO_5046605777" evidence="1">
    <location>
        <begin position="21"/>
        <end position="365"/>
    </location>
</feature>
<dbReference type="InterPro" id="IPR052196">
    <property type="entry name" value="Bact_Kbp"/>
</dbReference>
<dbReference type="RefSeq" id="WP_348387719.1">
    <property type="nucleotide sequence ID" value="NZ_CP134146.1"/>
</dbReference>
<reference evidence="4" key="1">
    <citation type="submission" date="2023-09" db="EMBL/GenBank/DDBJ databases">
        <authorList>
            <person name="Li S."/>
            <person name="Li X."/>
            <person name="Zhang C."/>
            <person name="Zhao Z."/>
        </authorList>
    </citation>
    <scope>NUCLEOTIDE SEQUENCE [LARGE SCALE GENOMIC DNA]</scope>
    <source>
        <strain evidence="4">SQ345</strain>
    </source>
</reference>
<evidence type="ECO:0000313" key="4">
    <source>
        <dbReference type="Proteomes" id="UP001248581"/>
    </source>
</evidence>
<feature type="domain" description="LysM" evidence="2">
    <location>
        <begin position="31"/>
        <end position="79"/>
    </location>
</feature>
<dbReference type="InterPro" id="IPR018392">
    <property type="entry name" value="LysM"/>
</dbReference>
<dbReference type="InterPro" id="IPR036779">
    <property type="entry name" value="LysM_dom_sf"/>
</dbReference>
<dbReference type="SUPFAM" id="SSF54106">
    <property type="entry name" value="LysM domain"/>
    <property type="match status" value="1"/>
</dbReference>